<dbReference type="HAMAP" id="MF_01147">
    <property type="entry name" value="Lgt"/>
    <property type="match status" value="1"/>
</dbReference>
<evidence type="ECO:0000313" key="8">
    <source>
        <dbReference type="EMBL" id="KAB2815720.1"/>
    </source>
</evidence>
<comment type="function">
    <text evidence="7">Catalyzes the transfer of the diacylglyceryl group from phosphatidylglycerol to the sulfhydryl group of the N-terminal cysteine of a prolipoprotein, the first step in the formation of mature lipoproteins.</text>
</comment>
<name>A0A6L3ZDH0_9FLAO</name>
<feature type="transmembrane region" description="Helical" evidence="7">
    <location>
        <begin position="133"/>
        <end position="151"/>
    </location>
</feature>
<dbReference type="PANTHER" id="PTHR30589:SF0">
    <property type="entry name" value="PHOSPHATIDYLGLYCEROL--PROLIPOPROTEIN DIACYLGLYCERYL TRANSFERASE"/>
    <property type="match status" value="1"/>
</dbReference>
<dbReference type="EMBL" id="WBVQ01000002">
    <property type="protein sequence ID" value="KAB2815720.1"/>
    <property type="molecule type" value="Genomic_DNA"/>
</dbReference>
<dbReference type="EC" id="2.5.1.145" evidence="7"/>
<gene>
    <name evidence="7" type="primary">lgt</name>
    <name evidence="8" type="ORF">F8C82_08455</name>
</gene>
<evidence type="ECO:0000256" key="7">
    <source>
        <dbReference type="HAMAP-Rule" id="MF_01147"/>
    </source>
</evidence>
<keyword evidence="4 7" id="KW-0812">Transmembrane</keyword>
<feature type="transmembrane region" description="Helical" evidence="7">
    <location>
        <begin position="20"/>
        <end position="40"/>
    </location>
</feature>
<dbReference type="GO" id="GO:0008961">
    <property type="term" value="F:phosphatidylglycerol-prolipoprotein diacylglyceryl transferase activity"/>
    <property type="evidence" value="ECO:0007669"/>
    <property type="project" value="UniProtKB-UniRule"/>
</dbReference>
<protein>
    <recommendedName>
        <fullName evidence="7">Phosphatidylglycerol--prolipoprotein diacylglyceryl transferase</fullName>
        <ecNumber evidence="7">2.5.1.145</ecNumber>
    </recommendedName>
</protein>
<comment type="catalytic activity">
    <reaction evidence="7">
        <text>L-cysteinyl-[prolipoprotein] + a 1,2-diacyl-sn-glycero-3-phospho-(1'-sn-glycerol) = an S-1,2-diacyl-sn-glyceryl-L-cysteinyl-[prolipoprotein] + sn-glycerol 1-phosphate + H(+)</text>
        <dbReference type="Rhea" id="RHEA:56712"/>
        <dbReference type="Rhea" id="RHEA-COMP:14679"/>
        <dbReference type="Rhea" id="RHEA-COMP:14680"/>
        <dbReference type="ChEBI" id="CHEBI:15378"/>
        <dbReference type="ChEBI" id="CHEBI:29950"/>
        <dbReference type="ChEBI" id="CHEBI:57685"/>
        <dbReference type="ChEBI" id="CHEBI:64716"/>
        <dbReference type="ChEBI" id="CHEBI:140658"/>
        <dbReference type="EC" id="2.5.1.145"/>
    </reaction>
</comment>
<evidence type="ECO:0000313" key="9">
    <source>
        <dbReference type="Proteomes" id="UP000484164"/>
    </source>
</evidence>
<dbReference type="PANTHER" id="PTHR30589">
    <property type="entry name" value="PROLIPOPROTEIN DIACYLGLYCERYL TRANSFERASE"/>
    <property type="match status" value="1"/>
</dbReference>
<dbReference type="AlphaFoldDB" id="A0A6L3ZDH0"/>
<reference evidence="8 9" key="1">
    <citation type="submission" date="2019-10" db="EMBL/GenBank/DDBJ databases">
        <title>Genome sequence of Phaeocystidibacter marisrubri JCM30614 (type strain).</title>
        <authorList>
            <person name="Bowman J.P."/>
        </authorList>
    </citation>
    <scope>NUCLEOTIDE SEQUENCE [LARGE SCALE GENOMIC DNA]</scope>
    <source>
        <strain evidence="8 9">JCM 30614</strain>
    </source>
</reference>
<comment type="pathway">
    <text evidence="7">Protein modification; lipoprotein biosynthesis (diacylglyceryl transfer).</text>
</comment>
<keyword evidence="5 7" id="KW-1133">Transmembrane helix</keyword>
<feature type="transmembrane region" description="Helical" evidence="7">
    <location>
        <begin position="91"/>
        <end position="112"/>
    </location>
</feature>
<dbReference type="InterPro" id="IPR001640">
    <property type="entry name" value="Lgt"/>
</dbReference>
<accession>A0A6L3ZDH0</accession>
<dbReference type="UniPathway" id="UPA00664"/>
<evidence type="ECO:0000256" key="6">
    <source>
        <dbReference type="ARBA" id="ARBA00023136"/>
    </source>
</evidence>
<feature type="transmembrane region" description="Helical" evidence="7">
    <location>
        <begin position="276"/>
        <end position="293"/>
    </location>
</feature>
<feature type="transmembrane region" description="Helical" evidence="7">
    <location>
        <begin position="52"/>
        <end position="71"/>
    </location>
</feature>
<dbReference type="RefSeq" id="WP_151693150.1">
    <property type="nucleotide sequence ID" value="NZ_BMGX01000001.1"/>
</dbReference>
<keyword evidence="9" id="KW-1185">Reference proteome</keyword>
<evidence type="ECO:0000256" key="3">
    <source>
        <dbReference type="ARBA" id="ARBA00022679"/>
    </source>
</evidence>
<comment type="subcellular location">
    <subcellularLocation>
        <location evidence="7">Cell membrane</location>
        <topology evidence="7">Multi-pass membrane protein</topology>
    </subcellularLocation>
</comment>
<keyword evidence="2 7" id="KW-1003">Cell membrane</keyword>
<evidence type="ECO:0000256" key="1">
    <source>
        <dbReference type="ARBA" id="ARBA00007150"/>
    </source>
</evidence>
<evidence type="ECO:0000256" key="4">
    <source>
        <dbReference type="ARBA" id="ARBA00022692"/>
    </source>
</evidence>
<dbReference type="Proteomes" id="UP000484164">
    <property type="component" value="Unassembled WGS sequence"/>
</dbReference>
<comment type="similarity">
    <text evidence="1 7">Belongs to the Lgt family.</text>
</comment>
<dbReference type="Pfam" id="PF01790">
    <property type="entry name" value="LGT"/>
    <property type="match status" value="1"/>
</dbReference>
<evidence type="ECO:0000256" key="2">
    <source>
        <dbReference type="ARBA" id="ARBA00022475"/>
    </source>
</evidence>
<feature type="transmembrane region" description="Helical" evidence="7">
    <location>
        <begin position="300"/>
        <end position="320"/>
    </location>
</feature>
<feature type="binding site" evidence="7">
    <location>
        <position position="149"/>
    </location>
    <ligand>
        <name>a 1,2-diacyl-sn-glycero-3-phospho-(1'-sn-glycerol)</name>
        <dbReference type="ChEBI" id="CHEBI:64716"/>
    </ligand>
</feature>
<comment type="caution">
    <text evidence="8">The sequence shown here is derived from an EMBL/GenBank/DDBJ whole genome shotgun (WGS) entry which is preliminary data.</text>
</comment>
<organism evidence="8 9">
    <name type="scientific">Phaeocystidibacter marisrubri</name>
    <dbReference type="NCBI Taxonomy" id="1577780"/>
    <lineage>
        <taxon>Bacteria</taxon>
        <taxon>Pseudomonadati</taxon>
        <taxon>Bacteroidota</taxon>
        <taxon>Flavobacteriia</taxon>
        <taxon>Flavobacteriales</taxon>
        <taxon>Phaeocystidibacteraceae</taxon>
        <taxon>Phaeocystidibacter</taxon>
    </lineage>
</organism>
<keyword evidence="3 7" id="KW-0808">Transferase</keyword>
<proteinExistence type="inferred from homology"/>
<keyword evidence="6 7" id="KW-0472">Membrane</keyword>
<keyword evidence="8" id="KW-0449">Lipoprotein</keyword>
<feature type="transmembrane region" description="Helical" evidence="7">
    <location>
        <begin position="340"/>
        <end position="357"/>
    </location>
</feature>
<dbReference type="OrthoDB" id="871140at2"/>
<sequence>MNYLTIFWDADFGLDIFGFTLRWYSLLFAMGFVLGYQLMIRIYKKEGIDIKLMDSFLTYAVIATIVGARLGHCFFYDWEYYSQHPLEILQVWQGGLASHGAAIALIIAMYFYGKKLTKYFSGEQKERKAMLYTLDRLVITVALAGCFIRFGNWMNSEIYGKIDNSSIETVFVKNIERPLGETRYSQEIKYATAVFTGESLETDSLTYPILSVTAYPRVPFNQPQVNALFGNIAQYFNTQDINDLHAIVLADTEPVINNDGSFTFRVLGVPRLPTQLFESGAYLLIFFILYALYRKGNFALRNGFLFGTFLVLVFGFRFVVEFFKANQTAFEEGMSLNMGQWLSIPLVLIGLVMMAFAKPVELTNTEKK</sequence>
<dbReference type="GO" id="GO:0042158">
    <property type="term" value="P:lipoprotein biosynthetic process"/>
    <property type="evidence" value="ECO:0007669"/>
    <property type="project" value="UniProtKB-UniRule"/>
</dbReference>
<evidence type="ECO:0000256" key="5">
    <source>
        <dbReference type="ARBA" id="ARBA00022989"/>
    </source>
</evidence>
<dbReference type="GO" id="GO:0005886">
    <property type="term" value="C:plasma membrane"/>
    <property type="evidence" value="ECO:0007669"/>
    <property type="project" value="UniProtKB-SubCell"/>
</dbReference>
<dbReference type="PROSITE" id="PS01311">
    <property type="entry name" value="LGT"/>
    <property type="match status" value="1"/>
</dbReference>